<feature type="compositionally biased region" description="Basic residues" evidence="1">
    <location>
        <begin position="570"/>
        <end position="582"/>
    </location>
</feature>
<keyword evidence="3" id="KW-1185">Reference proteome</keyword>
<protein>
    <submittedName>
        <fullName evidence="2">Uncharacterized protein</fullName>
    </submittedName>
</protein>
<feature type="compositionally biased region" description="Polar residues" evidence="1">
    <location>
        <begin position="307"/>
        <end position="316"/>
    </location>
</feature>
<feature type="region of interest" description="Disordered" evidence="1">
    <location>
        <begin position="500"/>
        <end position="582"/>
    </location>
</feature>
<dbReference type="AlphaFoldDB" id="Q22DN3"/>
<dbReference type="RefSeq" id="XP_001031084.1">
    <property type="nucleotide sequence ID" value="XM_001031084.3"/>
</dbReference>
<dbReference type="PANTHER" id="PTHR37473">
    <property type="entry name" value="EF-HAND DOMAIN-CONTAINING PROTEIN"/>
    <property type="match status" value="1"/>
</dbReference>
<dbReference type="KEGG" id="tet:TTHERM_00939100"/>
<feature type="region of interest" description="Disordered" evidence="1">
    <location>
        <begin position="268"/>
        <end position="287"/>
    </location>
</feature>
<feature type="compositionally biased region" description="Basic and acidic residues" evidence="1">
    <location>
        <begin position="520"/>
        <end position="539"/>
    </location>
</feature>
<evidence type="ECO:0000313" key="3">
    <source>
        <dbReference type="Proteomes" id="UP000009168"/>
    </source>
</evidence>
<feature type="compositionally biased region" description="Polar residues" evidence="1">
    <location>
        <begin position="7"/>
        <end position="22"/>
    </location>
</feature>
<evidence type="ECO:0000313" key="2">
    <source>
        <dbReference type="EMBL" id="EAR83421.1"/>
    </source>
</evidence>
<dbReference type="GeneID" id="7834586"/>
<dbReference type="PANTHER" id="PTHR37473:SF1">
    <property type="entry name" value="EF-HAND DOMAIN-CONTAINING PROTEIN"/>
    <property type="match status" value="1"/>
</dbReference>
<feature type="region of interest" description="Disordered" evidence="1">
    <location>
        <begin position="1"/>
        <end position="180"/>
    </location>
</feature>
<feature type="region of interest" description="Disordered" evidence="1">
    <location>
        <begin position="296"/>
        <end position="316"/>
    </location>
</feature>
<dbReference type="OrthoDB" id="308890at2759"/>
<proteinExistence type="predicted"/>
<name>Q22DN3_TETTS</name>
<organism evidence="2 3">
    <name type="scientific">Tetrahymena thermophila (strain SB210)</name>
    <dbReference type="NCBI Taxonomy" id="312017"/>
    <lineage>
        <taxon>Eukaryota</taxon>
        <taxon>Sar</taxon>
        <taxon>Alveolata</taxon>
        <taxon>Ciliophora</taxon>
        <taxon>Intramacronucleata</taxon>
        <taxon>Oligohymenophorea</taxon>
        <taxon>Hymenostomatida</taxon>
        <taxon>Tetrahymenina</taxon>
        <taxon>Tetrahymenidae</taxon>
        <taxon>Tetrahymena</taxon>
    </lineage>
</organism>
<gene>
    <name evidence="2" type="ORF">TTHERM_00939100</name>
</gene>
<accession>Q22DN3</accession>
<feature type="compositionally biased region" description="Polar residues" evidence="1">
    <location>
        <begin position="540"/>
        <end position="557"/>
    </location>
</feature>
<feature type="compositionally biased region" description="Polar residues" evidence="1">
    <location>
        <begin position="500"/>
        <end position="519"/>
    </location>
</feature>
<sequence length="594" mass="69801">MTEKQVDQQSQSALNQDANNEDQVQKDQKQLLSKQNLEQNAENGQNSEMDQAQLQHQNNSQSQIHKQLSPTKQSSMNDHVQNLSQANLEQEDKKQEANTEKNDQNPSQIKDSNNNLKEQTKISQHQLGTHNSLEELQNKISNQSTKQDLKNGEGAIKTQNSYLNKEKEGNLTNRKSKELPPLINEKFHKTGNSSTSHLSASKYSEGASLGRVLGEMKRNRKQAEIESAILSGRIALLKQEEINSRKKIFQTKKQTFEYYLLKKSNEELQNQKKKDQSEEQEKLKIKQEENERFRLKKRDDRDLARNEQLNTNKSHYNTVKKQLQEDEEKRKLYLERQALENQKKKMYIQQQLLKGSLRVTEYKNKQNERQLENYRKQIQEEEYLKQQKQYEIYQMEQLELSLIKKLQATQQIQRKCFEELQGVITLKTNEFKDQYKPVFSRKKVYKMIMSQTQQVLKQDDKIESATDRKMNTHQSLENLGAPIQAENKKINSQDKLNDIVNNQENTPSSKQQMPSSNENQSKDEQKTDNPDIQQERKQSQNDLNSNHVSSLQKSNLKITDGIEEEEQDKKKRKKSKSKKRKVKKIIKEYPDFVF</sequence>
<feature type="compositionally biased region" description="Basic and acidic residues" evidence="1">
    <location>
        <begin position="90"/>
        <end position="103"/>
    </location>
</feature>
<evidence type="ECO:0000256" key="1">
    <source>
        <dbReference type="SAM" id="MobiDB-lite"/>
    </source>
</evidence>
<dbReference type="InParanoid" id="Q22DN3"/>
<dbReference type="HOGENOM" id="CLU_459686_0_0_1"/>
<dbReference type="EMBL" id="GG662503">
    <property type="protein sequence ID" value="EAR83421.1"/>
    <property type="molecule type" value="Genomic_DNA"/>
</dbReference>
<feature type="compositionally biased region" description="Polar residues" evidence="1">
    <location>
        <begin position="104"/>
        <end position="131"/>
    </location>
</feature>
<feature type="compositionally biased region" description="Polar residues" evidence="1">
    <location>
        <begin position="190"/>
        <end position="202"/>
    </location>
</feature>
<feature type="compositionally biased region" description="Basic and acidic residues" evidence="1">
    <location>
        <begin position="296"/>
        <end position="305"/>
    </location>
</feature>
<dbReference type="Proteomes" id="UP000009168">
    <property type="component" value="Unassembled WGS sequence"/>
</dbReference>
<feature type="compositionally biased region" description="Polar residues" evidence="1">
    <location>
        <begin position="30"/>
        <end position="88"/>
    </location>
</feature>
<reference evidence="3" key="1">
    <citation type="journal article" date="2006" name="PLoS Biol.">
        <title>Macronuclear genome sequence of the ciliate Tetrahymena thermophila, a model eukaryote.</title>
        <authorList>
            <person name="Eisen J.A."/>
            <person name="Coyne R.S."/>
            <person name="Wu M."/>
            <person name="Wu D."/>
            <person name="Thiagarajan M."/>
            <person name="Wortman J.R."/>
            <person name="Badger J.H."/>
            <person name="Ren Q."/>
            <person name="Amedeo P."/>
            <person name="Jones K.M."/>
            <person name="Tallon L.J."/>
            <person name="Delcher A.L."/>
            <person name="Salzberg S.L."/>
            <person name="Silva J.C."/>
            <person name="Haas B.J."/>
            <person name="Majoros W.H."/>
            <person name="Farzad M."/>
            <person name="Carlton J.M."/>
            <person name="Smith R.K. Jr."/>
            <person name="Garg J."/>
            <person name="Pearlman R.E."/>
            <person name="Karrer K.M."/>
            <person name="Sun L."/>
            <person name="Manning G."/>
            <person name="Elde N.C."/>
            <person name="Turkewitz A.P."/>
            <person name="Asai D.J."/>
            <person name="Wilkes D.E."/>
            <person name="Wang Y."/>
            <person name="Cai H."/>
            <person name="Collins K."/>
            <person name="Stewart B.A."/>
            <person name="Lee S.R."/>
            <person name="Wilamowska K."/>
            <person name="Weinberg Z."/>
            <person name="Ruzzo W.L."/>
            <person name="Wloga D."/>
            <person name="Gaertig J."/>
            <person name="Frankel J."/>
            <person name="Tsao C.-C."/>
            <person name="Gorovsky M.A."/>
            <person name="Keeling P.J."/>
            <person name="Waller R.F."/>
            <person name="Patron N.J."/>
            <person name="Cherry J.M."/>
            <person name="Stover N.A."/>
            <person name="Krieger C.J."/>
            <person name="del Toro C."/>
            <person name="Ryder H.F."/>
            <person name="Williamson S.C."/>
            <person name="Barbeau R.A."/>
            <person name="Hamilton E.P."/>
            <person name="Orias E."/>
        </authorList>
    </citation>
    <scope>NUCLEOTIDE SEQUENCE [LARGE SCALE GENOMIC DNA]</scope>
    <source>
        <strain evidence="3">SB210</strain>
    </source>
</reference>
<feature type="region of interest" description="Disordered" evidence="1">
    <location>
        <begin position="185"/>
        <end position="204"/>
    </location>
</feature>